<dbReference type="EMBL" id="FOXD01000007">
    <property type="protein sequence ID" value="SFP57802.1"/>
    <property type="molecule type" value="Genomic_DNA"/>
</dbReference>
<evidence type="ECO:0000256" key="2">
    <source>
        <dbReference type="SAM" id="Phobius"/>
    </source>
</evidence>
<organism evidence="3 4">
    <name type="scientific">Salibacterium halotolerans</name>
    <dbReference type="NCBI Taxonomy" id="1884432"/>
    <lineage>
        <taxon>Bacteria</taxon>
        <taxon>Bacillati</taxon>
        <taxon>Bacillota</taxon>
        <taxon>Bacilli</taxon>
        <taxon>Bacillales</taxon>
        <taxon>Bacillaceae</taxon>
    </lineage>
</organism>
<protein>
    <recommendedName>
        <fullName evidence="5">Gas vesicle protein</fullName>
    </recommendedName>
</protein>
<evidence type="ECO:0000313" key="4">
    <source>
        <dbReference type="Proteomes" id="UP000198892"/>
    </source>
</evidence>
<reference evidence="4" key="1">
    <citation type="submission" date="2016-10" db="EMBL/GenBank/DDBJ databases">
        <authorList>
            <person name="Varghese N."/>
            <person name="Submissions S."/>
        </authorList>
    </citation>
    <scope>NUCLEOTIDE SEQUENCE [LARGE SCALE GENOMIC DNA]</scope>
    <source>
        <strain evidence="4">S7</strain>
    </source>
</reference>
<keyword evidence="2" id="KW-0472">Membrane</keyword>
<sequence>MQQTKNNISSKGWTIGLITGGAAAAAVLAFNKRTRTSIVSGTKQTASTVNYVSSFLSQNREEIITKVKGASNELSHLLQSASGDVQDIVDRAGHLKETAVSAKNHAEQTAQEIKGLNQEDAEQKQIEQAENVEKLPGADERS</sequence>
<dbReference type="Proteomes" id="UP000198892">
    <property type="component" value="Unassembled WGS sequence"/>
</dbReference>
<feature type="transmembrane region" description="Helical" evidence="2">
    <location>
        <begin position="12"/>
        <end position="30"/>
    </location>
</feature>
<feature type="region of interest" description="Disordered" evidence="1">
    <location>
        <begin position="118"/>
        <end position="142"/>
    </location>
</feature>
<accession>A0A1I5RH14</accession>
<keyword evidence="4" id="KW-1185">Reference proteome</keyword>
<dbReference type="RefSeq" id="WP_093336481.1">
    <property type="nucleotide sequence ID" value="NZ_FOXD01000007.1"/>
</dbReference>
<evidence type="ECO:0000313" key="3">
    <source>
        <dbReference type="EMBL" id="SFP57802.1"/>
    </source>
</evidence>
<evidence type="ECO:0000256" key="1">
    <source>
        <dbReference type="SAM" id="MobiDB-lite"/>
    </source>
</evidence>
<evidence type="ECO:0008006" key="5">
    <source>
        <dbReference type="Google" id="ProtNLM"/>
    </source>
</evidence>
<proteinExistence type="predicted"/>
<name>A0A1I5RH14_9BACI</name>
<feature type="compositionally biased region" description="Basic and acidic residues" evidence="1">
    <location>
        <begin position="121"/>
        <end position="142"/>
    </location>
</feature>
<keyword evidence="2" id="KW-1133">Transmembrane helix</keyword>
<gene>
    <name evidence="3" type="ORF">SAMN05518683_10742</name>
</gene>
<dbReference type="AlphaFoldDB" id="A0A1I5RH14"/>
<keyword evidence="2" id="KW-0812">Transmembrane</keyword>
<dbReference type="OrthoDB" id="2868833at2"/>